<keyword evidence="2" id="KW-0560">Oxidoreductase</keyword>
<organism evidence="5 6">
    <name type="scientific">Leptobrachium leishanense</name>
    <name type="common">Leishan spiny toad</name>
    <dbReference type="NCBI Taxonomy" id="445787"/>
    <lineage>
        <taxon>Eukaryota</taxon>
        <taxon>Metazoa</taxon>
        <taxon>Chordata</taxon>
        <taxon>Craniata</taxon>
        <taxon>Vertebrata</taxon>
        <taxon>Euteleostomi</taxon>
        <taxon>Amphibia</taxon>
        <taxon>Batrachia</taxon>
        <taxon>Anura</taxon>
        <taxon>Pelobatoidea</taxon>
        <taxon>Megophryidae</taxon>
        <taxon>Leptobrachium</taxon>
    </lineage>
</organism>
<sequence length="460" mass="51473">MWLPLLVIVLALLLLYRWHRQSQILQTLSDKYVLITGCDTGFGNLLARQLDRRGMWVLAACLTEKGAVDLKKRTSSRLQTVILDVADSQSVSSAAKWIAHIVEDKGLWGLVNNAGITNPAAPNEWLTVEDFAKVLNVNLLGTINVTLSLLSLIKKSRGRIVNVSSVMGRLAFAGGGYTISKHGIEAFSDSLRRELRPFGVHVSIIEPGSYKTPATDQQSTLQSINTVWNRAQKSVQDSYGQQYFLNWLWGLVNNVGCGHGMCPNEWQRKEDFAKVLDVNLLGMIDVTLNMLPIIRKSQGRIVNVSSAFGRLAGVSGGYCLSKYGVEAFSDNLRREMRDFGVKVSIIEPGAFKTPASVYEVHLKSLMHFWEKVPSEVKETYGEEYFQQYAENLKLLLSTCSPKLHRVTDAIEHALTAVYPWTRYSPGWDCKLFYLPVSYLPTVISDYVLLRSAPKPAQRNV</sequence>
<accession>A0A8C5MBZ2</accession>
<dbReference type="PANTHER" id="PTHR43313:SF53">
    <property type="entry name" value="17-BETA-HYDROXYSTEROID DEHYDROGENASE TYPE 6"/>
    <property type="match status" value="1"/>
</dbReference>
<dbReference type="GO" id="GO:0016491">
    <property type="term" value="F:oxidoreductase activity"/>
    <property type="evidence" value="ECO:0007669"/>
    <property type="project" value="UniProtKB-KW"/>
</dbReference>
<evidence type="ECO:0000313" key="5">
    <source>
        <dbReference type="Ensembl" id="ENSLLEP00000012345.1"/>
    </source>
</evidence>
<dbReference type="Pfam" id="PF00106">
    <property type="entry name" value="adh_short"/>
    <property type="match status" value="2"/>
</dbReference>
<dbReference type="Gene3D" id="3.40.50.720">
    <property type="entry name" value="NAD(P)-binding Rossmann-like Domain"/>
    <property type="match status" value="2"/>
</dbReference>
<dbReference type="PRINTS" id="PR00080">
    <property type="entry name" value="SDRFAMILY"/>
</dbReference>
<dbReference type="InterPro" id="IPR036291">
    <property type="entry name" value="NAD(P)-bd_dom_sf"/>
</dbReference>
<feature type="chain" id="PRO_5034589374" evidence="4">
    <location>
        <begin position="22"/>
        <end position="460"/>
    </location>
</feature>
<comment type="similarity">
    <text evidence="1 3">Belongs to the short-chain dehydrogenases/reductases (SDR) family.</text>
</comment>
<dbReference type="OrthoDB" id="5296at2759"/>
<dbReference type="PROSITE" id="PS00061">
    <property type="entry name" value="ADH_SHORT"/>
    <property type="match status" value="1"/>
</dbReference>
<evidence type="ECO:0000256" key="4">
    <source>
        <dbReference type="SAM" id="SignalP"/>
    </source>
</evidence>
<dbReference type="AlphaFoldDB" id="A0A8C5MBZ2"/>
<reference evidence="5" key="2">
    <citation type="submission" date="2025-09" db="UniProtKB">
        <authorList>
            <consortium name="Ensembl"/>
        </authorList>
    </citation>
    <scope>IDENTIFICATION</scope>
</reference>
<reference evidence="5" key="1">
    <citation type="submission" date="2025-08" db="UniProtKB">
        <authorList>
            <consortium name="Ensembl"/>
        </authorList>
    </citation>
    <scope>IDENTIFICATION</scope>
</reference>
<dbReference type="InterPro" id="IPR002347">
    <property type="entry name" value="SDR_fam"/>
</dbReference>
<dbReference type="Proteomes" id="UP000694569">
    <property type="component" value="Unplaced"/>
</dbReference>
<protein>
    <submittedName>
        <fullName evidence="5">Uncharacterized protein</fullName>
    </submittedName>
</protein>
<dbReference type="CDD" id="cd05233">
    <property type="entry name" value="SDR_c"/>
    <property type="match status" value="1"/>
</dbReference>
<evidence type="ECO:0000256" key="3">
    <source>
        <dbReference type="RuleBase" id="RU000363"/>
    </source>
</evidence>
<dbReference type="PRINTS" id="PR00081">
    <property type="entry name" value="GDHRDH"/>
</dbReference>
<name>A0A8C5MBZ2_9ANUR</name>
<dbReference type="SUPFAM" id="SSF51735">
    <property type="entry name" value="NAD(P)-binding Rossmann-fold domains"/>
    <property type="match status" value="2"/>
</dbReference>
<dbReference type="GO" id="GO:0008202">
    <property type="term" value="P:steroid metabolic process"/>
    <property type="evidence" value="ECO:0007669"/>
    <property type="project" value="TreeGrafter"/>
</dbReference>
<keyword evidence="4" id="KW-0732">Signal</keyword>
<evidence type="ECO:0000256" key="2">
    <source>
        <dbReference type="ARBA" id="ARBA00023002"/>
    </source>
</evidence>
<dbReference type="Ensembl" id="ENSLLET00000012831.1">
    <property type="protein sequence ID" value="ENSLLEP00000012345.1"/>
    <property type="gene ID" value="ENSLLEG00000007844.1"/>
</dbReference>
<proteinExistence type="inferred from homology"/>
<evidence type="ECO:0000313" key="6">
    <source>
        <dbReference type="Proteomes" id="UP000694569"/>
    </source>
</evidence>
<evidence type="ECO:0000256" key="1">
    <source>
        <dbReference type="ARBA" id="ARBA00006484"/>
    </source>
</evidence>
<feature type="signal peptide" evidence="4">
    <location>
        <begin position="1"/>
        <end position="21"/>
    </location>
</feature>
<dbReference type="GeneTree" id="ENSGT00940000154118"/>
<keyword evidence="6" id="KW-1185">Reference proteome</keyword>
<dbReference type="PANTHER" id="PTHR43313">
    <property type="entry name" value="SHORT-CHAIN DEHYDROGENASE/REDUCTASE FAMILY 9C"/>
    <property type="match status" value="1"/>
</dbReference>
<dbReference type="InterPro" id="IPR020904">
    <property type="entry name" value="Sc_DH/Rdtase_CS"/>
</dbReference>